<organism evidence="1 2">
    <name type="scientific">Neophaeococcomyces mojaviensis</name>
    <dbReference type="NCBI Taxonomy" id="3383035"/>
    <lineage>
        <taxon>Eukaryota</taxon>
        <taxon>Fungi</taxon>
        <taxon>Dikarya</taxon>
        <taxon>Ascomycota</taxon>
        <taxon>Pezizomycotina</taxon>
        <taxon>Eurotiomycetes</taxon>
        <taxon>Chaetothyriomycetidae</taxon>
        <taxon>Chaetothyriales</taxon>
        <taxon>Chaetothyriales incertae sedis</taxon>
        <taxon>Neophaeococcomyces</taxon>
    </lineage>
</organism>
<reference evidence="1" key="1">
    <citation type="submission" date="2022-10" db="EMBL/GenBank/DDBJ databases">
        <title>Culturing micro-colonial fungi from biological soil crusts in the Mojave desert and describing Neophaeococcomyces mojavensis, and introducing the new genera and species Taxawa tesnikishii.</title>
        <authorList>
            <person name="Kurbessoian T."/>
            <person name="Stajich J.E."/>
        </authorList>
    </citation>
    <scope>NUCLEOTIDE SEQUENCE</scope>
    <source>
        <strain evidence="1">JES_112</strain>
    </source>
</reference>
<dbReference type="EMBL" id="JAPDRQ010000260">
    <property type="protein sequence ID" value="KAJ9651389.1"/>
    <property type="molecule type" value="Genomic_DNA"/>
</dbReference>
<protein>
    <submittedName>
        <fullName evidence="1">Uncharacterized protein</fullName>
    </submittedName>
</protein>
<sequence length="221" mass="25919">MANNQECTAGGIIWWPREGGADAARPWRECQCSKRRRLATRTTTPPGLRTRPTLRADSQQYPEKIVEARAESADKVFILVAYLYWPHEIPTQQKKDHKFYGKDHAQAELIMSNHLQVIDATSITSKADISYWDEWNDDHLDQAPERFWRQRFDKSNFNKKHDSPTALTELRKFCTCQRPYNPDHPMYHHTTGCKNWNHEECLIEEIGPRVWESYSAGNMEQ</sequence>
<evidence type="ECO:0000313" key="2">
    <source>
        <dbReference type="Proteomes" id="UP001172386"/>
    </source>
</evidence>
<evidence type="ECO:0000313" key="1">
    <source>
        <dbReference type="EMBL" id="KAJ9651389.1"/>
    </source>
</evidence>
<dbReference type="Proteomes" id="UP001172386">
    <property type="component" value="Unassembled WGS sequence"/>
</dbReference>
<gene>
    <name evidence="1" type="ORF">H2198_009333</name>
</gene>
<name>A0ACC2ZUZ6_9EURO</name>
<comment type="caution">
    <text evidence="1">The sequence shown here is derived from an EMBL/GenBank/DDBJ whole genome shotgun (WGS) entry which is preliminary data.</text>
</comment>
<proteinExistence type="predicted"/>
<keyword evidence="2" id="KW-1185">Reference proteome</keyword>
<accession>A0ACC2ZUZ6</accession>